<dbReference type="Proteomes" id="UP000234681">
    <property type="component" value="Chromosome 1"/>
</dbReference>
<gene>
    <name evidence="1" type="ORF">rCG_40287</name>
</gene>
<proteinExistence type="predicted"/>
<protein>
    <submittedName>
        <fullName evidence="1">RCG40287</fullName>
    </submittedName>
</protein>
<dbReference type="AlphaFoldDB" id="A6IA52"/>
<dbReference type="EMBL" id="CH473956">
    <property type="protein sequence ID" value="EDM17128.1"/>
    <property type="molecule type" value="Genomic_DNA"/>
</dbReference>
<reference evidence="1 2" key="1">
    <citation type="submission" date="2005-09" db="EMBL/GenBank/DDBJ databases">
        <authorList>
            <person name="Mural R.J."/>
            <person name="Li P.W."/>
            <person name="Adams M.D."/>
            <person name="Amanatides P.G."/>
            <person name="Baden-Tillson H."/>
            <person name="Barnstead M."/>
            <person name="Chin S.H."/>
            <person name="Dew I."/>
            <person name="Evans C.A."/>
            <person name="Ferriera S."/>
            <person name="Flanigan M."/>
            <person name="Fosler C."/>
            <person name="Glodek A."/>
            <person name="Gu Z."/>
            <person name="Holt R.A."/>
            <person name="Jennings D."/>
            <person name="Kraft C.L."/>
            <person name="Lu F."/>
            <person name="Nguyen T."/>
            <person name="Nusskern D.R."/>
            <person name="Pfannkoch C.M."/>
            <person name="Sitter C."/>
            <person name="Sutton G.G."/>
            <person name="Venter J.C."/>
            <person name="Wang Z."/>
            <person name="Woodage T."/>
            <person name="Zheng X.H."/>
            <person name="Zhong F."/>
        </authorList>
    </citation>
    <scope>NUCLEOTIDE SEQUENCE [LARGE SCALE GENOMIC DNA]</scope>
    <source>
        <strain>BN</strain>
        <strain evidence="2">Sprague-Dawley</strain>
    </source>
</reference>
<evidence type="ECO:0000313" key="1">
    <source>
        <dbReference type="EMBL" id="EDM17128.1"/>
    </source>
</evidence>
<organism evidence="1 2">
    <name type="scientific">Rattus norvegicus</name>
    <name type="common">Rat</name>
    <dbReference type="NCBI Taxonomy" id="10116"/>
    <lineage>
        <taxon>Eukaryota</taxon>
        <taxon>Metazoa</taxon>
        <taxon>Chordata</taxon>
        <taxon>Craniata</taxon>
        <taxon>Vertebrata</taxon>
        <taxon>Euteleostomi</taxon>
        <taxon>Mammalia</taxon>
        <taxon>Eutheria</taxon>
        <taxon>Euarchontoglires</taxon>
        <taxon>Glires</taxon>
        <taxon>Rodentia</taxon>
        <taxon>Myomorpha</taxon>
        <taxon>Muroidea</taxon>
        <taxon>Muridae</taxon>
        <taxon>Murinae</taxon>
        <taxon>Rattus</taxon>
    </lineage>
</organism>
<sequence>MCSKVQEGCRLLPRKGGCCSGTHPVAISQQRKEESRLGSGRCGEASQLPGGLSHCSHLWWSLPGPGCSCGSLHTGKEDTHCPWSTSKY</sequence>
<evidence type="ECO:0000313" key="2">
    <source>
        <dbReference type="Proteomes" id="UP000234681"/>
    </source>
</evidence>
<name>A6IA52_RAT</name>
<accession>A6IA52</accession>